<dbReference type="EMBL" id="JAHCTB010000006">
    <property type="protein sequence ID" value="MBT0609136.1"/>
    <property type="molecule type" value="Genomic_DNA"/>
</dbReference>
<evidence type="ECO:0000256" key="1">
    <source>
        <dbReference type="ARBA" id="ARBA00022729"/>
    </source>
</evidence>
<evidence type="ECO:0000313" key="2">
    <source>
        <dbReference type="EMBL" id="MBT0609136.1"/>
    </source>
</evidence>
<name>A0ABS5S7F2_9FLAO</name>
<protein>
    <submittedName>
        <fullName evidence="2">T9SS type A sorting domain-containing protein</fullName>
    </submittedName>
</protein>
<dbReference type="Proteomes" id="UP001297092">
    <property type="component" value="Unassembled WGS sequence"/>
</dbReference>
<gene>
    <name evidence="2" type="ORF">KIV10_13185</name>
</gene>
<evidence type="ECO:0000313" key="3">
    <source>
        <dbReference type="Proteomes" id="UP001297092"/>
    </source>
</evidence>
<comment type="caution">
    <text evidence="2">The sequence shown here is derived from an EMBL/GenBank/DDBJ whole genome shotgun (WGS) entry which is preliminary data.</text>
</comment>
<organism evidence="2 3">
    <name type="scientific">Aequorivita echinoideorum</name>
    <dbReference type="NCBI Taxonomy" id="1549647"/>
    <lineage>
        <taxon>Bacteria</taxon>
        <taxon>Pseudomonadati</taxon>
        <taxon>Bacteroidota</taxon>
        <taxon>Flavobacteriia</taxon>
        <taxon>Flavobacteriales</taxon>
        <taxon>Flavobacteriaceae</taxon>
        <taxon>Aequorivita</taxon>
    </lineage>
</organism>
<dbReference type="RefSeq" id="WP_214114522.1">
    <property type="nucleotide sequence ID" value="NZ_JAHCTB010000006.1"/>
</dbReference>
<sequence>MFLNLEFNVSQLQAGTYFMKISKDNLVTIKRFLIGQ</sequence>
<dbReference type="InterPro" id="IPR026444">
    <property type="entry name" value="Secre_tail"/>
</dbReference>
<keyword evidence="1" id="KW-0732">Signal</keyword>
<keyword evidence="3" id="KW-1185">Reference proteome</keyword>
<dbReference type="NCBIfam" id="TIGR04183">
    <property type="entry name" value="Por_Secre_tail"/>
    <property type="match status" value="1"/>
</dbReference>
<accession>A0ABS5S7F2</accession>
<reference evidence="2 3" key="1">
    <citation type="submission" date="2021-05" db="EMBL/GenBank/DDBJ databases">
        <title>Aequorivita echinoideorum JCM 30378 genome.</title>
        <authorList>
            <person name="Zhang H."/>
            <person name="Li C."/>
        </authorList>
    </citation>
    <scope>NUCLEOTIDE SEQUENCE [LARGE SCALE GENOMIC DNA]</scope>
    <source>
        <strain evidence="2 3">JCM30378</strain>
    </source>
</reference>
<proteinExistence type="predicted"/>